<keyword evidence="2" id="KW-0812">Transmembrane</keyword>
<dbReference type="Gene3D" id="1.10.287.1490">
    <property type="match status" value="1"/>
</dbReference>
<evidence type="ECO:0000313" key="3">
    <source>
        <dbReference type="EMBL" id="QFR49582.1"/>
    </source>
</evidence>
<keyword evidence="4" id="KW-1185">Reference proteome</keyword>
<proteinExistence type="predicted"/>
<gene>
    <name evidence="3" type="ORF">FJR48_07475</name>
</gene>
<dbReference type="AlphaFoldDB" id="A0A5P8P1H9"/>
<dbReference type="KEGG" id="sulg:FJR48_07475"/>
<evidence type="ECO:0000256" key="2">
    <source>
        <dbReference type="SAM" id="Phobius"/>
    </source>
</evidence>
<dbReference type="RefSeq" id="WP_152307529.1">
    <property type="nucleotide sequence ID" value="NZ_CP043617.1"/>
</dbReference>
<organism evidence="3 4">
    <name type="scientific">Sulfurimonas lithotrophica</name>
    <dbReference type="NCBI Taxonomy" id="2590022"/>
    <lineage>
        <taxon>Bacteria</taxon>
        <taxon>Pseudomonadati</taxon>
        <taxon>Campylobacterota</taxon>
        <taxon>Epsilonproteobacteria</taxon>
        <taxon>Campylobacterales</taxon>
        <taxon>Sulfurimonadaceae</taxon>
        <taxon>Sulfurimonas</taxon>
    </lineage>
</organism>
<reference evidence="3 4" key="1">
    <citation type="submission" date="2019-09" db="EMBL/GenBank/DDBJ databases">
        <title>Sulfurimonas gotlandica sp. nov., a chemoautotrophic and psychrotolerant epsilonproteobacterium isolated from a pelagic redoxcline, and an emended description of the genus Sulfurimonas.</title>
        <authorList>
            <person name="Wang S."/>
            <person name="Jiang L."/>
            <person name="Shao S."/>
        </authorList>
    </citation>
    <scope>NUCLEOTIDE SEQUENCE [LARGE SCALE GENOMIC DNA]</scope>
    <source>
        <strain evidence="3 4">GYSZ_1</strain>
    </source>
</reference>
<accession>A0A5P8P1H9</accession>
<keyword evidence="1" id="KW-0175">Coiled coil</keyword>
<keyword evidence="2" id="KW-0472">Membrane</keyword>
<dbReference type="OrthoDB" id="6894078at2"/>
<feature type="transmembrane region" description="Helical" evidence="2">
    <location>
        <begin position="285"/>
        <end position="309"/>
    </location>
</feature>
<keyword evidence="2" id="KW-1133">Transmembrane helix</keyword>
<name>A0A5P8P1H9_9BACT</name>
<sequence>MLEDKLNEIKQDIENYDEINPYVLDIEVIENQSGQIMNLIKDIEDFSYQLKNKYYSFKFTEPIYIQKVIFKTEDDVNLKDLEIVAIDYKNNSSTITFTNKEHKVWLPKKVLNEFKIKAPKRLINKIKLTHIEIVGFKLNDLESIKDKVKELENSKLSLQTLSDDIENKNRELEDKLIEKNELINTKKETIDSLNNDISTLEDEISTLTDSKTSLENDTNQLTVKKESLTTENTNLENNIQQLNETSNQLNLKISNQNDELKKLTEDTNIFATEMKEYIEQGNKDILLYTKLSIIPWVTIALVSLIVFFGASDLTTVFETKENIEISSVFWSRVPFVIIVLSILFVSYEISKIFIKNIIHIHKQKRIFTKIGIIAKDVAEKSIIGLELDEKDKFDLRTKLKMDLLKSHLKNEIGEDYEYKVKTSLLEYLPDFKKKKTEATEDT</sequence>
<feature type="coiled-coil region" evidence="1">
    <location>
        <begin position="141"/>
        <end position="266"/>
    </location>
</feature>
<protein>
    <submittedName>
        <fullName evidence="3">Uncharacterized protein</fullName>
    </submittedName>
</protein>
<dbReference type="Proteomes" id="UP000326944">
    <property type="component" value="Chromosome"/>
</dbReference>
<evidence type="ECO:0000256" key="1">
    <source>
        <dbReference type="SAM" id="Coils"/>
    </source>
</evidence>
<dbReference type="EMBL" id="CP043617">
    <property type="protein sequence ID" value="QFR49582.1"/>
    <property type="molecule type" value="Genomic_DNA"/>
</dbReference>
<feature type="transmembrane region" description="Helical" evidence="2">
    <location>
        <begin position="329"/>
        <end position="347"/>
    </location>
</feature>
<evidence type="ECO:0000313" key="4">
    <source>
        <dbReference type="Proteomes" id="UP000326944"/>
    </source>
</evidence>